<dbReference type="KEGG" id="cee:CENDO_08220"/>
<dbReference type="SUPFAM" id="SSF52540">
    <property type="entry name" value="P-loop containing nucleoside triphosphate hydrolases"/>
    <property type="match status" value="1"/>
</dbReference>
<protein>
    <submittedName>
        <fullName evidence="2">Transposase/IS protein</fullName>
    </submittedName>
</protein>
<dbReference type="GO" id="GO:0006260">
    <property type="term" value="P:DNA replication"/>
    <property type="evidence" value="ECO:0007669"/>
    <property type="project" value="TreeGrafter"/>
</dbReference>
<dbReference type="Gene3D" id="3.40.50.300">
    <property type="entry name" value="P-loop containing nucleotide triphosphate hydrolases"/>
    <property type="match status" value="1"/>
</dbReference>
<dbReference type="GO" id="GO:0005524">
    <property type="term" value="F:ATP binding"/>
    <property type="evidence" value="ECO:0007669"/>
    <property type="project" value="InterPro"/>
</dbReference>
<dbReference type="PANTHER" id="PTHR30050">
    <property type="entry name" value="CHROMOSOMAL REPLICATION INITIATOR PROTEIN DNAA"/>
    <property type="match status" value="1"/>
</dbReference>
<dbReference type="EMBL" id="CP039247">
    <property type="protein sequence ID" value="QCB28916.1"/>
    <property type="molecule type" value="Genomic_DNA"/>
</dbReference>
<dbReference type="InterPro" id="IPR027417">
    <property type="entry name" value="P-loop_NTPase"/>
</dbReference>
<reference evidence="2 3" key="1">
    <citation type="submission" date="2019-04" db="EMBL/GenBank/DDBJ databases">
        <title>Corynebacterium endometrii sp. nov., isolated from the uterus of a cow with endometritis.</title>
        <authorList>
            <person name="Ballas P."/>
            <person name="Ruckert C."/>
            <person name="Wagener K."/>
            <person name="Drillich M."/>
            <person name="Kaempfer P."/>
            <person name="Busse H.-J."/>
            <person name="Ehling-Schulz M."/>
        </authorList>
    </citation>
    <scope>NUCLEOTIDE SEQUENCE [LARGE SCALE GENOMIC DNA]</scope>
    <source>
        <strain evidence="2 3">LMM-1653</strain>
    </source>
</reference>
<evidence type="ECO:0000259" key="1">
    <source>
        <dbReference type="Pfam" id="PF01695"/>
    </source>
</evidence>
<name>A0A4P7QIJ4_9CORY</name>
<evidence type="ECO:0000313" key="2">
    <source>
        <dbReference type="EMBL" id="QCB28916.1"/>
    </source>
</evidence>
<dbReference type="Proteomes" id="UP000296352">
    <property type="component" value="Chromosome"/>
</dbReference>
<keyword evidence="3" id="KW-1185">Reference proteome</keyword>
<sequence length="183" mass="20290">MTPLPDACAAEIRHTPDRNLKRELTSRLARCQWIDHATNVVILGKSSVGKTYLACALLHEACKKDYTAKFYRTADLANQLAVLEHGDPARLQFTNQIVSCDLLVLDDFLTTPISGETSIELFNLLAAREGRGSTMVTSQFEPDEWYDSMPDRVVAESLLNRLIGGAEIVNIDGPNMRLKPTVS</sequence>
<dbReference type="AlphaFoldDB" id="A0A4P7QIJ4"/>
<organism evidence="2 3">
    <name type="scientific">Corynebacterium endometrii</name>
    <dbReference type="NCBI Taxonomy" id="2488819"/>
    <lineage>
        <taxon>Bacteria</taxon>
        <taxon>Bacillati</taxon>
        <taxon>Actinomycetota</taxon>
        <taxon>Actinomycetes</taxon>
        <taxon>Mycobacteriales</taxon>
        <taxon>Corynebacteriaceae</taxon>
        <taxon>Corynebacterium</taxon>
    </lineage>
</organism>
<proteinExistence type="predicted"/>
<dbReference type="OrthoDB" id="9776217at2"/>
<evidence type="ECO:0000313" key="3">
    <source>
        <dbReference type="Proteomes" id="UP000296352"/>
    </source>
</evidence>
<dbReference type="InterPro" id="IPR002611">
    <property type="entry name" value="IstB_ATP-bd"/>
</dbReference>
<accession>A0A4P7QIJ4</accession>
<dbReference type="Pfam" id="PF01695">
    <property type="entry name" value="IstB_IS21"/>
    <property type="match status" value="1"/>
</dbReference>
<gene>
    <name evidence="2" type="ORF">CENDO_08220</name>
</gene>
<feature type="domain" description="IstB-like ATP-binding" evidence="1">
    <location>
        <begin position="6"/>
        <end position="180"/>
    </location>
</feature>
<dbReference type="PANTHER" id="PTHR30050:SF4">
    <property type="entry name" value="ATP-BINDING PROTEIN RV3427C IN INSERTION SEQUENCE-RELATED"/>
    <property type="match status" value="1"/>
</dbReference>